<proteinExistence type="predicted"/>
<feature type="region of interest" description="Disordered" evidence="1">
    <location>
        <begin position="375"/>
        <end position="398"/>
    </location>
</feature>
<comment type="caution">
    <text evidence="2">The sequence shown here is derived from an EMBL/GenBank/DDBJ whole genome shotgun (WGS) entry which is preliminary data.</text>
</comment>
<dbReference type="Proteomes" id="UP000033551">
    <property type="component" value="Unassembled WGS sequence"/>
</dbReference>
<protein>
    <submittedName>
        <fullName evidence="2">Uncharacterized protein</fullName>
    </submittedName>
</protein>
<feature type="compositionally biased region" description="Low complexity" evidence="1">
    <location>
        <begin position="379"/>
        <end position="393"/>
    </location>
</feature>
<dbReference type="InterPro" id="IPR046561">
    <property type="entry name" value="DUF6716"/>
</dbReference>
<dbReference type="SUPFAM" id="SSF53756">
    <property type="entry name" value="UDP-Glycosyltransferase/glycogen phosphorylase"/>
    <property type="match status" value="1"/>
</dbReference>
<dbReference type="STRING" id="68223.GCA_002028425_05438"/>
<reference evidence="2 3" key="1">
    <citation type="submission" date="2015-02" db="EMBL/GenBank/DDBJ databases">
        <authorList>
            <person name="Ju K.-S."/>
            <person name="Doroghazi J.R."/>
            <person name="Metcalf W."/>
        </authorList>
    </citation>
    <scope>NUCLEOTIDE SEQUENCE [LARGE SCALE GENOMIC DNA]</scope>
    <source>
        <strain evidence="2 3">NRRL ISP-5550</strain>
    </source>
</reference>
<dbReference type="AlphaFoldDB" id="A0A0F4JW63"/>
<organism evidence="2 3">
    <name type="scientific">Streptomyces katrae</name>
    <dbReference type="NCBI Taxonomy" id="68223"/>
    <lineage>
        <taxon>Bacteria</taxon>
        <taxon>Bacillati</taxon>
        <taxon>Actinomycetota</taxon>
        <taxon>Actinomycetes</taxon>
        <taxon>Kitasatosporales</taxon>
        <taxon>Streptomycetaceae</taxon>
        <taxon>Streptomyces</taxon>
    </lineage>
</organism>
<evidence type="ECO:0000256" key="1">
    <source>
        <dbReference type="SAM" id="MobiDB-lite"/>
    </source>
</evidence>
<accession>A0A0F4JW63</accession>
<keyword evidence="3" id="KW-1185">Reference proteome</keyword>
<evidence type="ECO:0000313" key="3">
    <source>
        <dbReference type="Proteomes" id="UP000033551"/>
    </source>
</evidence>
<gene>
    <name evidence="2" type="ORF">VR44_04375</name>
</gene>
<dbReference type="RefSeq" id="WP_045946017.1">
    <property type="nucleotide sequence ID" value="NZ_JZWV01000079.1"/>
</dbReference>
<dbReference type="EMBL" id="JZWV01000079">
    <property type="protein sequence ID" value="KJY38074.1"/>
    <property type="molecule type" value="Genomic_DNA"/>
</dbReference>
<dbReference type="PATRIC" id="fig|68223.7.peg.443"/>
<sequence length="425" mass="46218">MRIHVLADSDTRWKWGAGLAVGLAPGSEVHAHMLRGRSTPTARQLAEVGITPSSITEATLAEFAAAPVLESADVIILGTVGGATHAALHALARRFAGAPYRPILMTGYVGVVYEKMADGLLLRAGADIVLANSPFDRRRFTEVYEPLGIPASSIVQTALPFLDERPYDPARTFAEHPYTVCFAVQPSVPADRNGRMYMLRRAISHARLRPGRDVLVKLRSKPGEATTHVEAFHYQVLAEQLDEPLPPNLHFVYGNMSQTLDRTDLLVTVSSTAALESMHRGMPTAILSDLGVREIHGNHYFTGSGCVTDWTAIDEGAAPIAHESWTVDQGIRSTDPFGELRNRIAELRGRPLPPITPYYTAASAPEYVGTLLRRRGLDPDGSPGPGAAAARSRGPMRRTSRRVLKVAYQFGVQRVAPKIQQWGGV</sequence>
<name>A0A0F4JW63_9ACTN</name>
<dbReference type="Pfam" id="PF20471">
    <property type="entry name" value="DUF6716"/>
    <property type="match status" value="1"/>
</dbReference>
<evidence type="ECO:0000313" key="2">
    <source>
        <dbReference type="EMBL" id="KJY38074.1"/>
    </source>
</evidence>